<dbReference type="PROSITE" id="PS50127">
    <property type="entry name" value="UBC_2"/>
    <property type="match status" value="1"/>
</dbReference>
<dbReference type="InterPro" id="IPR012317">
    <property type="entry name" value="Poly(ADP-ribose)pol_cat_dom"/>
</dbReference>
<dbReference type="InterPro" id="IPR000608">
    <property type="entry name" value="UBC"/>
</dbReference>
<keyword evidence="1" id="KW-0328">Glycosyltransferase</keyword>
<dbReference type="InterPro" id="IPR051838">
    <property type="entry name" value="ARTD_PARP"/>
</dbReference>
<dbReference type="AlphaFoldDB" id="A0A9D4V4B5"/>
<evidence type="ECO:0000256" key="6">
    <source>
        <dbReference type="SAM" id="MobiDB-lite"/>
    </source>
</evidence>
<feature type="domain" description="UBC core" evidence="7">
    <location>
        <begin position="816"/>
        <end position="985"/>
    </location>
</feature>
<comment type="caution">
    <text evidence="8">The sequence shown here is derived from an EMBL/GenBank/DDBJ whole genome shotgun (WGS) entry which is preliminary data.</text>
</comment>
<dbReference type="InterPro" id="IPR016135">
    <property type="entry name" value="UBQ-conjugating_enzyme/RWD"/>
</dbReference>
<reference evidence="8 9" key="1">
    <citation type="submission" date="2021-01" db="EMBL/GenBank/DDBJ databases">
        <title>Adiantum capillus-veneris genome.</title>
        <authorList>
            <person name="Fang Y."/>
            <person name="Liao Q."/>
        </authorList>
    </citation>
    <scope>NUCLEOTIDE SEQUENCE [LARGE SCALE GENOMIC DNA]</scope>
    <source>
        <strain evidence="8">H3</strain>
        <tissue evidence="8">Leaf</tissue>
    </source>
</reference>
<evidence type="ECO:0000313" key="9">
    <source>
        <dbReference type="Proteomes" id="UP000886520"/>
    </source>
</evidence>
<dbReference type="EMBL" id="JABFUD020000005">
    <property type="protein sequence ID" value="KAI5079423.1"/>
    <property type="molecule type" value="Genomic_DNA"/>
</dbReference>
<dbReference type="GO" id="GO:0003950">
    <property type="term" value="F:NAD+ poly-ADP-ribosyltransferase activity"/>
    <property type="evidence" value="ECO:0007669"/>
    <property type="project" value="InterPro"/>
</dbReference>
<dbReference type="SUPFAM" id="SSF54495">
    <property type="entry name" value="UBC-like"/>
    <property type="match status" value="1"/>
</dbReference>
<keyword evidence="9" id="KW-1185">Reference proteome</keyword>
<dbReference type="PANTHER" id="PTHR21328">
    <property type="entry name" value="POLY ADP-RIBOSE POLYMERASE FAMILY, MEMBER PARP"/>
    <property type="match status" value="1"/>
</dbReference>
<evidence type="ECO:0000256" key="5">
    <source>
        <dbReference type="SAM" id="Coils"/>
    </source>
</evidence>
<dbReference type="Gene3D" id="3.90.228.10">
    <property type="match status" value="1"/>
</dbReference>
<protein>
    <recommendedName>
        <fullName evidence="7">UBC core domain-containing protein</fullName>
    </recommendedName>
</protein>
<feature type="compositionally biased region" description="Basic and acidic residues" evidence="6">
    <location>
        <begin position="791"/>
        <end position="816"/>
    </location>
</feature>
<dbReference type="OrthoDB" id="1907151at2759"/>
<proteinExistence type="predicted"/>
<accession>A0A9D4V4B5</accession>
<evidence type="ECO:0000313" key="8">
    <source>
        <dbReference type="EMBL" id="KAI5079423.1"/>
    </source>
</evidence>
<feature type="region of interest" description="Disordered" evidence="6">
    <location>
        <begin position="789"/>
        <end position="825"/>
    </location>
</feature>
<evidence type="ECO:0000256" key="3">
    <source>
        <dbReference type="ARBA" id="ARBA00022695"/>
    </source>
</evidence>
<organism evidence="8 9">
    <name type="scientific">Adiantum capillus-veneris</name>
    <name type="common">Maidenhair fern</name>
    <dbReference type="NCBI Taxonomy" id="13818"/>
    <lineage>
        <taxon>Eukaryota</taxon>
        <taxon>Viridiplantae</taxon>
        <taxon>Streptophyta</taxon>
        <taxon>Embryophyta</taxon>
        <taxon>Tracheophyta</taxon>
        <taxon>Polypodiopsida</taxon>
        <taxon>Polypodiidae</taxon>
        <taxon>Polypodiales</taxon>
        <taxon>Pteridineae</taxon>
        <taxon>Pteridaceae</taxon>
        <taxon>Vittarioideae</taxon>
        <taxon>Adiantum</taxon>
    </lineage>
</organism>
<keyword evidence="4" id="KW-0520">NAD</keyword>
<keyword evidence="2" id="KW-0808">Transferase</keyword>
<sequence>MPLSCFAFCVLAVAEEFLEPWATFRMVKESIMDSVKEITIAWIAGRQIDFGSITMSFIDITDSSIRLEVNDRILQVIIPSSFQLDGCSSSATSSSGEVFLVTGAGCTSDEFFENMLLALNEKLERVAIQPDSLCHVLDHLLLAFQKYEKLQISMKCSADSMPWESRNSLADDNSLDHYGYDLAACDNEGNMAHFQYTTSGFLYTMSDHARLECETARKMVREKELISEVFEQSGSLAWCHVIPDPKLLTVYLLVHVGGIVQDDNLASALGISLNFPVKISLQFDKSLWVQRGKGLVKPLKGECKVTQEVPASGHDLAESSNEYTRTMSYGNAVLLPKLVCAFFQFLSNDTIMLEEKPRSRQFFDELHQFTSMENTFVGLLCFLCARLKTLQDWCIVCLNSLPYSVCRLRTCDKELCLFTFEEVGVGTPVLQEVLSSPEIIDFELSLALVAANSPRDVFEPFPTFLLQREQLRGRSGWFSKTQRFESADTAYMAAQMSIVQVGAVQQDTTFSSNKNLRVLNDVLSAIPPVEEMRKCRDEASLRDTLNSIWDKKMATDRQSKRPEEQENPNWANVKSLPFSVLRYVLSTSRVKLHLMQANERLPFFDSHYQFVVLHDSPEREAYFESRRVQKGGSFFAFHGSSADNWYSILRNGLRCLSNTSLMSAGASYGSGIYFGSFLEVSMRYCTQSGHGWSHGPLKEGFSVLAICEIIKGSLIGEQDISYEITGRGIMVVPPEHEKDVAIRYVIVLGEQYGRGQVLGEQYGRDRVYIDGTRMPDNIDIMKHYMSLRQPRQHDEEHNELSRGTDKDAGKQRDQSHAKASSQNLLMSVDKKPTSSIVASTSSMQAIAREYKNIMKQTKEAKERVVNTKAEDFPVLAGIEEVSIKLECTFPEDYPFSPPFIRVISPKFGFHTGHVTVGGSICMELLTTSGWSPAYTFESIIVQVVNAMVEGGGRLDKRAIASRSEYSELEAREAFNRVARDHGWNY</sequence>
<dbReference type="Pfam" id="PF00179">
    <property type="entry name" value="UQ_con"/>
    <property type="match status" value="1"/>
</dbReference>
<dbReference type="Gene3D" id="3.10.110.10">
    <property type="entry name" value="Ubiquitin Conjugating Enzyme"/>
    <property type="match status" value="1"/>
</dbReference>
<evidence type="ECO:0000256" key="1">
    <source>
        <dbReference type="ARBA" id="ARBA00022676"/>
    </source>
</evidence>
<name>A0A9D4V4B5_ADICA</name>
<gene>
    <name evidence="8" type="ORF">GOP47_0004902</name>
</gene>
<evidence type="ECO:0000259" key="7">
    <source>
        <dbReference type="PROSITE" id="PS50127"/>
    </source>
</evidence>
<evidence type="ECO:0000256" key="4">
    <source>
        <dbReference type="ARBA" id="ARBA00023027"/>
    </source>
</evidence>
<feature type="coiled-coil region" evidence="5">
    <location>
        <begin position="843"/>
        <end position="870"/>
    </location>
</feature>
<keyword evidence="5" id="KW-0175">Coiled coil</keyword>
<keyword evidence="3" id="KW-0548">Nucleotidyltransferase</keyword>
<dbReference type="SMART" id="SM00212">
    <property type="entry name" value="UBCc"/>
    <property type="match status" value="1"/>
</dbReference>
<dbReference type="CDD" id="cd23802">
    <property type="entry name" value="UBCc_UBE2Q"/>
    <property type="match status" value="1"/>
</dbReference>
<evidence type="ECO:0000256" key="2">
    <source>
        <dbReference type="ARBA" id="ARBA00022679"/>
    </source>
</evidence>
<dbReference type="SUPFAM" id="SSF56399">
    <property type="entry name" value="ADP-ribosylation"/>
    <property type="match status" value="1"/>
</dbReference>
<dbReference type="Pfam" id="PF00644">
    <property type="entry name" value="PARP"/>
    <property type="match status" value="1"/>
</dbReference>
<dbReference type="GO" id="GO:0016779">
    <property type="term" value="F:nucleotidyltransferase activity"/>
    <property type="evidence" value="ECO:0007669"/>
    <property type="project" value="UniProtKB-KW"/>
</dbReference>
<dbReference type="Proteomes" id="UP000886520">
    <property type="component" value="Chromosome 5"/>
</dbReference>